<accession>A0ACC1UE73</accession>
<sequence length="403" mass="44822">MASHPSSSGLSLEDLCYSGIMIERNLASFLSEIPNAVPLHSLLLPGTHDTMAFYGWIISQCQSLETPLQVQLQNGIRVLDIRLAKIEGKLIAYHGVYPEKTPFQTILSVVHEFLTSPVSCRETIVMSVKQEDYTSTPPSVFSRLVRAEFASGPGGLDILFLENRIPTLGEVRGKVVLLSRFGGDGAEWENGLEDIGIHPTIWPDSEKDGFTWECKDVHVRTHDWYAIPSFLYVPEKVSLATKFLLQPPTNGNDNNDHGKPDKRDITSTRPTLSLVYTSAASFPFAAPRPVAQGFGWPNWGFGVEGVNSRLGRWVLDALSSSLGQTRTQIESKLFHASDADMKIGIGIDHEKIEFGSLVGNGWMTEPRLRGWVLVDFYNQPEHSLVDLLVECNFRGRRPGEEGW</sequence>
<dbReference type="Proteomes" id="UP001163835">
    <property type="component" value="Unassembled WGS sequence"/>
</dbReference>
<evidence type="ECO:0000313" key="1">
    <source>
        <dbReference type="EMBL" id="KAJ3815396.1"/>
    </source>
</evidence>
<reference evidence="1" key="1">
    <citation type="submission" date="2022-09" db="EMBL/GenBank/DDBJ databases">
        <title>A Global Phylogenomic Analysis of the Shiitake Genus Lentinula.</title>
        <authorList>
            <consortium name="DOE Joint Genome Institute"/>
            <person name="Sierra-Patev S."/>
            <person name="Min B."/>
            <person name="Naranjo-Ortiz M."/>
            <person name="Looney B."/>
            <person name="Konkel Z."/>
            <person name="Slot J.C."/>
            <person name="Sakamoto Y."/>
            <person name="Steenwyk J.L."/>
            <person name="Rokas A."/>
            <person name="Carro J."/>
            <person name="Camarero S."/>
            <person name="Ferreira P."/>
            <person name="Molpeceres G."/>
            <person name="Ruiz-Duenas F.J."/>
            <person name="Serrano A."/>
            <person name="Henrissat B."/>
            <person name="Drula E."/>
            <person name="Hughes K.W."/>
            <person name="Mata J.L."/>
            <person name="Ishikawa N.K."/>
            <person name="Vargas-Isla R."/>
            <person name="Ushijima S."/>
            <person name="Smith C.A."/>
            <person name="Ahrendt S."/>
            <person name="Andreopoulos W."/>
            <person name="He G."/>
            <person name="Labutti K."/>
            <person name="Lipzen A."/>
            <person name="Ng V."/>
            <person name="Riley R."/>
            <person name="Sandor L."/>
            <person name="Barry K."/>
            <person name="Martinez A.T."/>
            <person name="Xiao Y."/>
            <person name="Gibbons J.G."/>
            <person name="Terashima K."/>
            <person name="Grigoriev I.V."/>
            <person name="Hibbett D.S."/>
        </authorList>
    </citation>
    <scope>NUCLEOTIDE SEQUENCE</scope>
    <source>
        <strain evidence="1">TMI1499</strain>
    </source>
</reference>
<name>A0ACC1UE73_9AGAR</name>
<organism evidence="1 2">
    <name type="scientific">Lentinula aff. lateritia</name>
    <dbReference type="NCBI Taxonomy" id="2804960"/>
    <lineage>
        <taxon>Eukaryota</taxon>
        <taxon>Fungi</taxon>
        <taxon>Dikarya</taxon>
        <taxon>Basidiomycota</taxon>
        <taxon>Agaricomycotina</taxon>
        <taxon>Agaricomycetes</taxon>
        <taxon>Agaricomycetidae</taxon>
        <taxon>Agaricales</taxon>
        <taxon>Marasmiineae</taxon>
        <taxon>Omphalotaceae</taxon>
        <taxon>Lentinula</taxon>
    </lineage>
</organism>
<comment type="caution">
    <text evidence="1">The sequence shown here is derived from an EMBL/GenBank/DDBJ whole genome shotgun (WGS) entry which is preliminary data.</text>
</comment>
<protein>
    <submittedName>
        <fullName evidence="1">PLC-like phosphodiesterase</fullName>
    </submittedName>
</protein>
<keyword evidence="2" id="KW-1185">Reference proteome</keyword>
<evidence type="ECO:0000313" key="2">
    <source>
        <dbReference type="Proteomes" id="UP001163835"/>
    </source>
</evidence>
<proteinExistence type="predicted"/>
<dbReference type="EMBL" id="MU794950">
    <property type="protein sequence ID" value="KAJ3815396.1"/>
    <property type="molecule type" value="Genomic_DNA"/>
</dbReference>
<gene>
    <name evidence="1" type="ORF">F5876DRAFT_85776</name>
</gene>